<proteinExistence type="predicted"/>
<evidence type="ECO:0000313" key="2">
    <source>
        <dbReference type="EMBL" id="MBC9934342.1"/>
    </source>
</evidence>
<keyword evidence="3" id="KW-1185">Reference proteome</keyword>
<sequence>MMKKQSMDNILLTGFFGAGNVGDEAVSLAVYEGVKEQLPDAKFSIVTRDPAYTRNFTGITAAKAVKGFYPSQDFWLRISKHIGSVKKSDLIVIGGGGILQDVHSWTTIPAFLIPACLGILYNRNVITVGIGVGPVKNGWLKELISFTCNRMAKVQVRDEKSKRVLIECGVQADKITVTADVVPSLNVKQHVSAQQVTKQAPVVALAFRKWPDLDEEGLVAICSKLIEKGVHIKMLGYESGPDKKFYEQLIMKFEPRHQGKISIHIPADLKDAMQEVRNADFLFSMRLHGCVFAAAIGTSFYAVPYDHKVTEFMRRLSLEDRMIPMDSLSIGFADKILEELKVKDADKAWSAAFDIQQQLSRNNFTMVQEALENQTNYSRKDKLTALGWIGKLLMKGLGTQLQRPFRFVLRKITK</sequence>
<reference evidence="2 3" key="1">
    <citation type="submission" date="2020-09" db="EMBL/GenBank/DDBJ databases">
        <title>Genome sequences of type strains of Chitinophaga qingshengii and Chitinophaga varians.</title>
        <authorList>
            <person name="Kittiwongwattana C."/>
        </authorList>
    </citation>
    <scope>NUCLEOTIDE SEQUENCE [LARGE SCALE GENOMIC DNA]</scope>
    <source>
        <strain evidence="2 3">JCM 30026</strain>
    </source>
</reference>
<accession>A0ABR7TV24</accession>
<evidence type="ECO:0000259" key="1">
    <source>
        <dbReference type="Pfam" id="PF04230"/>
    </source>
</evidence>
<dbReference type="Pfam" id="PF04230">
    <property type="entry name" value="PS_pyruv_trans"/>
    <property type="match status" value="1"/>
</dbReference>
<feature type="domain" description="Polysaccharide pyruvyl transferase" evidence="1">
    <location>
        <begin position="20"/>
        <end position="307"/>
    </location>
</feature>
<dbReference type="PANTHER" id="PTHR36836:SF1">
    <property type="entry name" value="COLANIC ACID BIOSYNTHESIS PROTEIN WCAK"/>
    <property type="match status" value="1"/>
</dbReference>
<comment type="caution">
    <text evidence="2">The sequence shown here is derived from an EMBL/GenBank/DDBJ whole genome shotgun (WGS) entry which is preliminary data.</text>
</comment>
<dbReference type="RefSeq" id="WP_188091443.1">
    <property type="nucleotide sequence ID" value="NZ_JACVFC010000005.1"/>
</dbReference>
<evidence type="ECO:0000313" key="3">
    <source>
        <dbReference type="Proteomes" id="UP000659124"/>
    </source>
</evidence>
<dbReference type="PANTHER" id="PTHR36836">
    <property type="entry name" value="COLANIC ACID BIOSYNTHESIS PROTEIN WCAK"/>
    <property type="match status" value="1"/>
</dbReference>
<keyword evidence="2" id="KW-0808">Transferase</keyword>
<dbReference type="Proteomes" id="UP000659124">
    <property type="component" value="Unassembled WGS sequence"/>
</dbReference>
<name>A0ABR7TV24_9BACT</name>
<protein>
    <submittedName>
        <fullName evidence="2">Polysaccharide pyruvyl transferase family protein</fullName>
    </submittedName>
</protein>
<dbReference type="EMBL" id="JACVFC010000005">
    <property type="protein sequence ID" value="MBC9934342.1"/>
    <property type="molecule type" value="Genomic_DNA"/>
</dbReference>
<dbReference type="GO" id="GO:0016740">
    <property type="term" value="F:transferase activity"/>
    <property type="evidence" value="ECO:0007669"/>
    <property type="project" value="UniProtKB-KW"/>
</dbReference>
<organism evidence="2 3">
    <name type="scientific">Chitinophaga qingshengii</name>
    <dbReference type="NCBI Taxonomy" id="1569794"/>
    <lineage>
        <taxon>Bacteria</taxon>
        <taxon>Pseudomonadati</taxon>
        <taxon>Bacteroidota</taxon>
        <taxon>Chitinophagia</taxon>
        <taxon>Chitinophagales</taxon>
        <taxon>Chitinophagaceae</taxon>
        <taxon>Chitinophaga</taxon>
    </lineage>
</organism>
<gene>
    <name evidence="2" type="ORF">ICL07_28400</name>
</gene>
<dbReference type="InterPro" id="IPR007345">
    <property type="entry name" value="Polysacch_pyruvyl_Trfase"/>
</dbReference>